<keyword evidence="3" id="KW-0342">GTP-binding</keyword>
<keyword evidence="9" id="KW-1185">Reference proteome</keyword>
<dbReference type="Proteomes" id="UP000593577">
    <property type="component" value="Unassembled WGS sequence"/>
</dbReference>
<dbReference type="AlphaFoldDB" id="A0A7J8Y3Y6"/>
<dbReference type="GO" id="GO:0005525">
    <property type="term" value="F:GTP binding"/>
    <property type="evidence" value="ECO:0007669"/>
    <property type="project" value="UniProtKB-KW"/>
</dbReference>
<dbReference type="EMBL" id="JABFAA010000010">
    <property type="protein sequence ID" value="MBA0694122.1"/>
    <property type="molecule type" value="Genomic_DNA"/>
</dbReference>
<evidence type="ECO:0000256" key="2">
    <source>
        <dbReference type="ARBA" id="ARBA00022741"/>
    </source>
</evidence>
<comment type="subcellular location">
    <subcellularLocation>
        <location evidence="5">Endomembrane system</location>
        <topology evidence="5">Peripheral membrane protein</topology>
        <orientation evidence="5">Cytoplasmic side</orientation>
    </subcellularLocation>
</comment>
<dbReference type="GO" id="GO:0005789">
    <property type="term" value="C:endoplasmic reticulum membrane"/>
    <property type="evidence" value="ECO:0007669"/>
    <property type="project" value="TreeGrafter"/>
</dbReference>
<proteinExistence type="inferred from homology"/>
<dbReference type="GO" id="GO:0003924">
    <property type="term" value="F:GTPase activity"/>
    <property type="evidence" value="ECO:0007669"/>
    <property type="project" value="TreeGrafter"/>
</dbReference>
<evidence type="ECO:0000256" key="4">
    <source>
        <dbReference type="ARBA" id="ARBA00023136"/>
    </source>
</evidence>
<accession>A0A7J8Y3Y6</accession>
<dbReference type="Pfam" id="PF00448">
    <property type="entry name" value="SRP54"/>
    <property type="match status" value="1"/>
</dbReference>
<sequence>MQDNEPLMRALSKLIYLNNPDLVLFVGEALVGNDAVDQLSKFNQKLADLSTSPTPRLIDGILLTKFDTIDDKVGAALSMVYISGAPVMFVGCGQSYTDLKKLNEMQMTLKGELQSLLDKYIGQPSPVVTPSLPKDKSKGILGEQPSGFPPREAFMVPPYQKWNLEEHPLGVVA</sequence>
<organism evidence="8 9">
    <name type="scientific">Gossypium aridum</name>
    <name type="common">American cotton</name>
    <name type="synonym">Erioxylum aridum</name>
    <dbReference type="NCBI Taxonomy" id="34290"/>
    <lineage>
        <taxon>Eukaryota</taxon>
        <taxon>Viridiplantae</taxon>
        <taxon>Streptophyta</taxon>
        <taxon>Embryophyta</taxon>
        <taxon>Tracheophyta</taxon>
        <taxon>Spermatophyta</taxon>
        <taxon>Magnoliopsida</taxon>
        <taxon>eudicotyledons</taxon>
        <taxon>Gunneridae</taxon>
        <taxon>Pentapetalae</taxon>
        <taxon>rosids</taxon>
        <taxon>malvids</taxon>
        <taxon>Malvales</taxon>
        <taxon>Malvaceae</taxon>
        <taxon>Malvoideae</taxon>
        <taxon>Gossypium</taxon>
    </lineage>
</organism>
<name>A0A7J8Y3Y6_GOSAI</name>
<evidence type="ECO:0000259" key="7">
    <source>
        <dbReference type="PROSITE" id="PS00300"/>
    </source>
</evidence>
<evidence type="ECO:0000256" key="3">
    <source>
        <dbReference type="ARBA" id="ARBA00023134"/>
    </source>
</evidence>
<feature type="region of interest" description="Disordered" evidence="6">
    <location>
        <begin position="127"/>
        <end position="146"/>
    </location>
</feature>
<evidence type="ECO:0000313" key="9">
    <source>
        <dbReference type="Proteomes" id="UP000593577"/>
    </source>
</evidence>
<dbReference type="PANTHER" id="PTHR43134:SF1">
    <property type="entry name" value="SIGNAL RECOGNITION PARTICLE RECEPTOR SUBUNIT ALPHA"/>
    <property type="match status" value="1"/>
</dbReference>
<dbReference type="GO" id="GO:0005047">
    <property type="term" value="F:signal recognition particle binding"/>
    <property type="evidence" value="ECO:0007669"/>
    <property type="project" value="TreeGrafter"/>
</dbReference>
<keyword evidence="4" id="KW-0472">Membrane</keyword>
<protein>
    <recommendedName>
        <fullName evidence="7">SRP54-type proteins GTP-binding domain-containing protein</fullName>
    </recommendedName>
</protein>
<dbReference type="Gene3D" id="3.40.50.300">
    <property type="entry name" value="P-loop containing nucleotide triphosphate hydrolases"/>
    <property type="match status" value="1"/>
</dbReference>
<dbReference type="SUPFAM" id="SSF52540">
    <property type="entry name" value="P-loop containing nucleoside triphosphate hydrolases"/>
    <property type="match status" value="1"/>
</dbReference>
<dbReference type="GO" id="GO:0006614">
    <property type="term" value="P:SRP-dependent cotranslational protein targeting to membrane"/>
    <property type="evidence" value="ECO:0007669"/>
    <property type="project" value="InterPro"/>
</dbReference>
<dbReference type="InterPro" id="IPR000897">
    <property type="entry name" value="SRP54_GTPase_dom"/>
</dbReference>
<gene>
    <name evidence="8" type="ORF">Goari_004445</name>
</gene>
<feature type="domain" description="SRP54-type proteins GTP-binding" evidence="7">
    <location>
        <begin position="86"/>
        <end position="99"/>
    </location>
</feature>
<evidence type="ECO:0000256" key="6">
    <source>
        <dbReference type="SAM" id="MobiDB-lite"/>
    </source>
</evidence>
<evidence type="ECO:0000256" key="1">
    <source>
        <dbReference type="ARBA" id="ARBA00008531"/>
    </source>
</evidence>
<keyword evidence="2" id="KW-0547">Nucleotide-binding</keyword>
<dbReference type="SMART" id="SM00962">
    <property type="entry name" value="SRP54"/>
    <property type="match status" value="1"/>
</dbReference>
<evidence type="ECO:0000313" key="8">
    <source>
        <dbReference type="EMBL" id="MBA0694122.1"/>
    </source>
</evidence>
<dbReference type="PROSITE" id="PS00300">
    <property type="entry name" value="SRP54"/>
    <property type="match status" value="1"/>
</dbReference>
<reference evidence="8 9" key="1">
    <citation type="journal article" date="2019" name="Genome Biol. Evol.">
        <title>Insights into the evolution of the New World diploid cottons (Gossypium, subgenus Houzingenia) based on genome sequencing.</title>
        <authorList>
            <person name="Grover C.E."/>
            <person name="Arick M.A. 2nd"/>
            <person name="Thrash A."/>
            <person name="Conover J.L."/>
            <person name="Sanders W.S."/>
            <person name="Peterson D.G."/>
            <person name="Frelichowski J.E."/>
            <person name="Scheffler J.A."/>
            <person name="Scheffler B.E."/>
            <person name="Wendel J.F."/>
        </authorList>
    </citation>
    <scope>NUCLEOTIDE SEQUENCE [LARGE SCALE GENOMIC DNA]</scope>
    <source>
        <strain evidence="8">185</strain>
        <tissue evidence="8">Leaf</tissue>
    </source>
</reference>
<evidence type="ECO:0000256" key="5">
    <source>
        <dbReference type="ARBA" id="ARBA00029433"/>
    </source>
</evidence>
<dbReference type="PANTHER" id="PTHR43134">
    <property type="entry name" value="SIGNAL RECOGNITION PARTICLE RECEPTOR SUBUNIT ALPHA"/>
    <property type="match status" value="1"/>
</dbReference>
<comment type="caution">
    <text evidence="8">The sequence shown here is derived from an EMBL/GenBank/DDBJ whole genome shotgun (WGS) entry which is preliminary data.</text>
</comment>
<comment type="similarity">
    <text evidence="1">Belongs to the GTP-binding SRP family.</text>
</comment>
<dbReference type="InterPro" id="IPR027417">
    <property type="entry name" value="P-loop_NTPase"/>
</dbReference>